<protein>
    <submittedName>
        <fullName evidence="2">GNAT family N-acetyltransferase</fullName>
    </submittedName>
</protein>
<keyword evidence="3" id="KW-1185">Reference proteome</keyword>
<evidence type="ECO:0000313" key="2">
    <source>
        <dbReference type="EMBL" id="OOC11426.1"/>
    </source>
</evidence>
<dbReference type="GO" id="GO:0016740">
    <property type="term" value="F:transferase activity"/>
    <property type="evidence" value="ECO:0007669"/>
    <property type="project" value="UniProtKB-KW"/>
</dbReference>
<dbReference type="Proteomes" id="UP000189177">
    <property type="component" value="Unassembled WGS sequence"/>
</dbReference>
<feature type="region of interest" description="Disordered" evidence="1">
    <location>
        <begin position="208"/>
        <end position="227"/>
    </location>
</feature>
<dbReference type="AlphaFoldDB" id="A0A1V3A265"/>
<dbReference type="EMBL" id="MUZR01000002">
    <property type="protein sequence ID" value="OOC11426.1"/>
    <property type="molecule type" value="Genomic_DNA"/>
</dbReference>
<dbReference type="Gene3D" id="3.40.630.30">
    <property type="match status" value="1"/>
</dbReference>
<keyword evidence="2" id="KW-0808">Transferase</keyword>
<evidence type="ECO:0000313" key="3">
    <source>
        <dbReference type="Proteomes" id="UP000189177"/>
    </source>
</evidence>
<proteinExistence type="predicted"/>
<name>A0A1V3A265_9GAMM</name>
<accession>A0A1V3A265</accession>
<dbReference type="STRING" id="252474.B1A74_00175"/>
<evidence type="ECO:0000256" key="1">
    <source>
        <dbReference type="SAM" id="MobiDB-lite"/>
    </source>
</evidence>
<comment type="caution">
    <text evidence="2">The sequence shown here is derived from an EMBL/GenBank/DDBJ whole genome shotgun (WGS) entry which is preliminary data.</text>
</comment>
<reference evidence="2 3" key="1">
    <citation type="submission" date="2017-02" db="EMBL/GenBank/DDBJ databases">
        <title>Genomic diversity within the haloalkaliphilic genus Thioalkalivibrio.</title>
        <authorList>
            <person name="Ahn A.-C."/>
            <person name="Meier-Kolthoff J."/>
            <person name="Overmars L."/>
            <person name="Richter M."/>
            <person name="Woyke T."/>
            <person name="Sorokin D.Y."/>
            <person name="Muyzer G."/>
        </authorList>
    </citation>
    <scope>NUCLEOTIDE SEQUENCE [LARGE SCALE GENOMIC DNA]</scope>
    <source>
        <strain evidence="2 3">HL17</strain>
    </source>
</reference>
<dbReference type="SUPFAM" id="SSF55729">
    <property type="entry name" value="Acyl-CoA N-acyltransferases (Nat)"/>
    <property type="match status" value="1"/>
</dbReference>
<dbReference type="InterPro" id="IPR016181">
    <property type="entry name" value="Acyl_CoA_acyltransferase"/>
</dbReference>
<dbReference type="RefSeq" id="WP_018945794.1">
    <property type="nucleotide sequence ID" value="NZ_MUZR01000002.1"/>
</dbReference>
<gene>
    <name evidence="2" type="ORF">B1A74_00175</name>
</gene>
<organism evidence="2 3">
    <name type="scientific">Thioalkalivibrio halophilus</name>
    <dbReference type="NCBI Taxonomy" id="252474"/>
    <lineage>
        <taxon>Bacteria</taxon>
        <taxon>Pseudomonadati</taxon>
        <taxon>Pseudomonadota</taxon>
        <taxon>Gammaproteobacteria</taxon>
        <taxon>Chromatiales</taxon>
        <taxon>Ectothiorhodospiraceae</taxon>
        <taxon>Thioalkalivibrio</taxon>
    </lineage>
</organism>
<sequence>MHPEAPIRVYLARSESLRRVHFGLRYRIYCVENGYEPPSRYRDGLERDALDQRSEHFVVRVGSFHGRGRWVGTMRLILPDGPHDPGKVPPLEISRLIACDAQHLESSRVLYHLSQAAQAYAVEHGYPHLQFLIRPALARLLCRFGLPLEQCGEARDHRGLRIPYRVDAAAAADRLRNWRQRYGLPAVTTGAHYIPMYWPLETHPPDVQDVQDVQGASGMDCPQLQDS</sequence>
<dbReference type="Pfam" id="PF13444">
    <property type="entry name" value="Acetyltransf_5"/>
    <property type="match status" value="1"/>
</dbReference>